<sequence length="285" mass="31517">MIKKYLFGTAMVAVIGFTSCEKNESSPEEPPQEAMTQIDLDQDLQVTKEVREKVKSLNFNSKHIEVVTQKNLEGKTESVFKIEGDILMSPQALAEMQPADITSKQYRTYNLVSSPRTVNVIGYTGGYGQGLTSKQRSALQRAIQNYNDLSIGLNFTLTFGTNYQSYDIVVYQTQNGSAGGVAGFPSNGDPYQYIQIFDGMENYSTATNEHVLTHEIGHTLGLRHTDWFSRQSCGQSGEDAEPYGAVHIPGTPTGYDSNSLMLACFSASESGNFGYYDEVALEYLY</sequence>
<dbReference type="GO" id="GO:0008237">
    <property type="term" value="F:metallopeptidase activity"/>
    <property type="evidence" value="ECO:0007669"/>
    <property type="project" value="UniProtKB-KW"/>
</dbReference>
<dbReference type="Pfam" id="PF12388">
    <property type="entry name" value="Peptidase_M57"/>
    <property type="match status" value="1"/>
</dbReference>
<dbReference type="InterPro" id="IPR024653">
    <property type="entry name" value="Peptidase_M10/M27/M57"/>
</dbReference>
<gene>
    <name evidence="1" type="ORF">MKO06_15660</name>
</gene>
<dbReference type="RefSeq" id="WP_241552208.1">
    <property type="nucleotide sequence ID" value="NZ_JANCNS010000003.1"/>
</dbReference>
<keyword evidence="1" id="KW-0645">Protease</keyword>
<dbReference type="SUPFAM" id="SSF55486">
    <property type="entry name" value="Metalloproteases ('zincins'), catalytic domain"/>
    <property type="match status" value="1"/>
</dbReference>
<organism evidence="1 2">
    <name type="scientific">Christiangramia oceanisediminis</name>
    <dbReference type="NCBI Taxonomy" id="2920386"/>
    <lineage>
        <taxon>Bacteria</taxon>
        <taxon>Pseudomonadati</taxon>
        <taxon>Bacteroidota</taxon>
        <taxon>Flavobacteriia</taxon>
        <taxon>Flavobacteriales</taxon>
        <taxon>Flavobacteriaceae</taxon>
        <taxon>Christiangramia</taxon>
    </lineage>
</organism>
<name>A0A9X2L004_9FLAO</name>
<keyword evidence="1" id="KW-0482">Metalloprotease</keyword>
<accession>A0A9X2L004</accession>
<comment type="caution">
    <text evidence="1">The sequence shown here is derived from an EMBL/GenBank/DDBJ whole genome shotgun (WGS) entry which is preliminary data.</text>
</comment>
<protein>
    <submittedName>
        <fullName evidence="1">Zinc-dependent metalloprotease</fullName>
    </submittedName>
</protein>
<dbReference type="PROSITE" id="PS51257">
    <property type="entry name" value="PROKAR_LIPOPROTEIN"/>
    <property type="match status" value="1"/>
</dbReference>
<keyword evidence="1" id="KW-0378">Hydrolase</keyword>
<dbReference type="InterPro" id="IPR024079">
    <property type="entry name" value="MetalloPept_cat_dom_sf"/>
</dbReference>
<evidence type="ECO:0000313" key="2">
    <source>
        <dbReference type="Proteomes" id="UP001155280"/>
    </source>
</evidence>
<proteinExistence type="predicted"/>
<keyword evidence="2" id="KW-1185">Reference proteome</keyword>
<dbReference type="Gene3D" id="3.40.390.10">
    <property type="entry name" value="Collagenase (Catalytic Domain)"/>
    <property type="match status" value="1"/>
</dbReference>
<dbReference type="Proteomes" id="UP001155280">
    <property type="component" value="Unassembled WGS sequence"/>
</dbReference>
<reference evidence="1" key="1">
    <citation type="submission" date="2022-07" db="EMBL/GenBank/DDBJ databases">
        <title>Gramela sediminis sp. nov., isolated from deep-sea sediment of the Indian Ocean.</title>
        <authorList>
            <person name="Shi H."/>
        </authorList>
    </citation>
    <scope>NUCLEOTIDE SEQUENCE</scope>
    <source>
        <strain evidence="1">GC03-9</strain>
    </source>
</reference>
<dbReference type="AlphaFoldDB" id="A0A9X2L004"/>
<evidence type="ECO:0000313" key="1">
    <source>
        <dbReference type="EMBL" id="MCP9201346.1"/>
    </source>
</evidence>
<dbReference type="EMBL" id="JANCNS010000003">
    <property type="protein sequence ID" value="MCP9201346.1"/>
    <property type="molecule type" value="Genomic_DNA"/>
</dbReference>